<dbReference type="GO" id="GO:0003677">
    <property type="term" value="F:DNA binding"/>
    <property type="evidence" value="ECO:0007669"/>
    <property type="project" value="InterPro"/>
</dbReference>
<keyword evidence="4" id="KW-0862">Zinc</keyword>
<feature type="region of interest" description="Disordered" evidence="9">
    <location>
        <begin position="332"/>
        <end position="392"/>
    </location>
</feature>
<name>A0A819JL31_9BILA</name>
<evidence type="ECO:0000313" key="12">
    <source>
        <dbReference type="EMBL" id="CAF3932287.1"/>
    </source>
</evidence>
<dbReference type="EMBL" id="CAJOBF010001268">
    <property type="protein sequence ID" value="CAF3932287.1"/>
    <property type="molecule type" value="Genomic_DNA"/>
</dbReference>
<proteinExistence type="predicted"/>
<evidence type="ECO:0000256" key="9">
    <source>
        <dbReference type="SAM" id="MobiDB-lite"/>
    </source>
</evidence>
<dbReference type="AlphaFoldDB" id="A0A819JL31"/>
<evidence type="ECO:0000256" key="7">
    <source>
        <dbReference type="ARBA" id="ARBA00023242"/>
    </source>
</evidence>
<feature type="compositionally biased region" description="Acidic residues" evidence="9">
    <location>
        <begin position="382"/>
        <end position="392"/>
    </location>
</feature>
<dbReference type="InterPro" id="IPR003656">
    <property type="entry name" value="Znf_BED"/>
</dbReference>
<dbReference type="InterPro" id="IPR012337">
    <property type="entry name" value="RNaseH-like_sf"/>
</dbReference>
<feature type="compositionally biased region" description="Low complexity" evidence="9">
    <location>
        <begin position="85"/>
        <end position="98"/>
    </location>
</feature>
<comment type="caution">
    <text evidence="12">The sequence shown here is derived from an EMBL/GenBank/DDBJ whole genome shotgun (WGS) entry which is preliminary data.</text>
</comment>
<keyword evidence="2" id="KW-0479">Metal-binding</keyword>
<organism evidence="12 13">
    <name type="scientific">Rotaria magnacalcarata</name>
    <dbReference type="NCBI Taxonomy" id="392030"/>
    <lineage>
        <taxon>Eukaryota</taxon>
        <taxon>Metazoa</taxon>
        <taxon>Spiralia</taxon>
        <taxon>Gnathifera</taxon>
        <taxon>Rotifera</taxon>
        <taxon>Eurotatoria</taxon>
        <taxon>Bdelloidea</taxon>
        <taxon>Philodinida</taxon>
        <taxon>Philodinidae</taxon>
        <taxon>Rotaria</taxon>
    </lineage>
</organism>
<keyword evidence="6" id="KW-0804">Transcription</keyword>
<evidence type="ECO:0000256" key="2">
    <source>
        <dbReference type="ARBA" id="ARBA00022723"/>
    </source>
</evidence>
<feature type="domain" description="BED-type" evidence="10">
    <location>
        <begin position="114"/>
        <end position="166"/>
    </location>
</feature>
<dbReference type="GO" id="GO:0005634">
    <property type="term" value="C:nucleus"/>
    <property type="evidence" value="ECO:0007669"/>
    <property type="project" value="UniProtKB-SubCell"/>
</dbReference>
<sequence>MKEANNFISTVPTLVSTTNLSSSITLSNDNNAIMLSSYNTNTLLASSSSSFNNINVPPSSLPNSIASSSANIDSSLPNTITLPLSTSSNGTSSSSNNTVGITAPTNNVIPTGRKRFSNVWLFATESDDGQKATCQLCNFTCSSKPHSTSTILNHLISKHKKHELNLTKSSSKSQLKVSEQLKRYLPLHRNQVSGNLKRLYHHYLQMLKDELKEIDYIGLTLDFWSSRTTISFLCITGHWFNTKREYFSKVLHFSSFNERHTSFNISCAIKESLQHLGIYSKIVAITCDGGENLVAACYQLDSSIKRIWCCTHRLHLVVINGLGIWNKEKPKNHNQTTTAPMLNDSDLSNDEINEDIDQDHTSTEYDSDSDETSETQEHNSSESEDSVDESEVDTLIEDNWSSTIDVNVPVTDEISLIMDLLQKIRLLATVSKKSYLISNFIRTNKLLLKLNKTLNNDCQSRWNSTYILIDSLLKLKPLIIKLFIEKKTFNLNKKQVEKLIMIELNNDDWEFITYLHYVLKPFYLGTVMMSGKNYPSIGLTFHAIQKIKQFCSNDNTSNYHIKELKIPLLSKLNKYFFDDREQYLYFQQYSFFDLVSHLSLTDAEKLQCEKYIKNLITDDIYPLKRPSSDYSKTLSSTISNQVPQESSKLNSKPSTYDDFIAACGGESDTLFETSKEKSKRVSLNEEIKHFRTAVQDFNLKHKPSTTSAVDFWKKHHHQLPMLSNLA</sequence>
<evidence type="ECO:0000256" key="4">
    <source>
        <dbReference type="ARBA" id="ARBA00022833"/>
    </source>
</evidence>
<dbReference type="Pfam" id="PF02892">
    <property type="entry name" value="zf-BED"/>
    <property type="match status" value="1"/>
</dbReference>
<dbReference type="Proteomes" id="UP000663842">
    <property type="component" value="Unassembled WGS sequence"/>
</dbReference>
<comment type="subcellular location">
    <subcellularLocation>
        <location evidence="1">Nucleus</location>
    </subcellularLocation>
</comment>
<accession>A0A819JL31</accession>
<evidence type="ECO:0000256" key="5">
    <source>
        <dbReference type="ARBA" id="ARBA00023015"/>
    </source>
</evidence>
<dbReference type="PROSITE" id="PS50808">
    <property type="entry name" value="ZF_BED"/>
    <property type="match status" value="1"/>
</dbReference>
<dbReference type="InterPro" id="IPR052035">
    <property type="entry name" value="ZnF_BED_domain_contain"/>
</dbReference>
<keyword evidence="7" id="KW-0539">Nucleus</keyword>
<evidence type="ECO:0000256" key="6">
    <source>
        <dbReference type="ARBA" id="ARBA00023163"/>
    </source>
</evidence>
<evidence type="ECO:0000256" key="8">
    <source>
        <dbReference type="PROSITE-ProRule" id="PRU00027"/>
    </source>
</evidence>
<evidence type="ECO:0000313" key="13">
    <source>
        <dbReference type="Proteomes" id="UP000663842"/>
    </source>
</evidence>
<keyword evidence="5" id="KW-0805">Transcription regulation</keyword>
<feature type="region of interest" description="Disordered" evidence="9">
    <location>
        <begin position="83"/>
        <end position="106"/>
    </location>
</feature>
<dbReference type="PANTHER" id="PTHR46481:SF10">
    <property type="entry name" value="ZINC FINGER BED DOMAIN-CONTAINING PROTEIN 39"/>
    <property type="match status" value="1"/>
</dbReference>
<dbReference type="Proteomes" id="UP000663887">
    <property type="component" value="Unassembled WGS sequence"/>
</dbReference>
<dbReference type="SUPFAM" id="SSF53098">
    <property type="entry name" value="Ribonuclease H-like"/>
    <property type="match status" value="1"/>
</dbReference>
<dbReference type="EMBL" id="CAJNRG010003254">
    <property type="protein sequence ID" value="CAF2055245.1"/>
    <property type="molecule type" value="Genomic_DNA"/>
</dbReference>
<dbReference type="GO" id="GO:0008270">
    <property type="term" value="F:zinc ion binding"/>
    <property type="evidence" value="ECO:0007669"/>
    <property type="project" value="UniProtKB-KW"/>
</dbReference>
<dbReference type="SMART" id="SM00614">
    <property type="entry name" value="ZnF_BED"/>
    <property type="match status" value="1"/>
</dbReference>
<evidence type="ECO:0000313" key="11">
    <source>
        <dbReference type="EMBL" id="CAF2055245.1"/>
    </source>
</evidence>
<gene>
    <name evidence="12" type="ORF">UXM345_LOCUS12265</name>
    <name evidence="11" type="ORF">XDN619_LOCUS9535</name>
</gene>
<keyword evidence="3 8" id="KW-0863">Zinc-finger</keyword>
<dbReference type="PANTHER" id="PTHR46481">
    <property type="entry name" value="ZINC FINGER BED DOMAIN-CONTAINING PROTEIN 4"/>
    <property type="match status" value="1"/>
</dbReference>
<evidence type="ECO:0000259" key="10">
    <source>
        <dbReference type="PROSITE" id="PS50808"/>
    </source>
</evidence>
<evidence type="ECO:0000256" key="1">
    <source>
        <dbReference type="ARBA" id="ARBA00004123"/>
    </source>
</evidence>
<reference evidence="12" key="1">
    <citation type="submission" date="2021-02" db="EMBL/GenBank/DDBJ databases">
        <authorList>
            <person name="Nowell W R."/>
        </authorList>
    </citation>
    <scope>NUCLEOTIDE SEQUENCE</scope>
</reference>
<protein>
    <recommendedName>
        <fullName evidence="10">BED-type domain-containing protein</fullName>
    </recommendedName>
</protein>
<feature type="compositionally biased region" description="Acidic residues" evidence="9">
    <location>
        <begin position="365"/>
        <end position="374"/>
    </location>
</feature>
<feature type="compositionally biased region" description="Acidic residues" evidence="9">
    <location>
        <begin position="347"/>
        <end position="357"/>
    </location>
</feature>
<evidence type="ECO:0000256" key="3">
    <source>
        <dbReference type="ARBA" id="ARBA00022771"/>
    </source>
</evidence>